<gene>
    <name evidence="1" type="ORF">ELS19_07610</name>
</gene>
<proteinExistence type="predicted"/>
<dbReference type="EMBL" id="RZHH01000002">
    <property type="protein sequence ID" value="RYJ15372.1"/>
    <property type="molecule type" value="Genomic_DNA"/>
</dbReference>
<comment type="caution">
    <text evidence="1">The sequence shown here is derived from an EMBL/GenBank/DDBJ whole genome shotgun (WGS) entry which is preliminary data.</text>
</comment>
<dbReference type="InterPro" id="IPR042099">
    <property type="entry name" value="ANL_N_sf"/>
</dbReference>
<dbReference type="AlphaFoldDB" id="A0A482TF55"/>
<dbReference type="Proteomes" id="UP000294028">
    <property type="component" value="Unassembled WGS sequence"/>
</dbReference>
<dbReference type="SUPFAM" id="SSF56801">
    <property type="entry name" value="Acetyl-CoA synthetase-like"/>
    <property type="match status" value="1"/>
</dbReference>
<evidence type="ECO:0000313" key="1">
    <source>
        <dbReference type="EMBL" id="RYJ15372.1"/>
    </source>
</evidence>
<dbReference type="Gene3D" id="3.40.50.12780">
    <property type="entry name" value="N-terminal domain of ligase-like"/>
    <property type="match status" value="1"/>
</dbReference>
<sequence>MADPAVVGDLVARDRRTSAPALRADASGRSYSYYDFVTTSYKAGNVLRYLGVRGGDEVAVAPDFLPEPLLTFYGAAQLGAVTVFDADISSLPRATVVGVERESEFDLPPGHKLAVYGGAPERPDTTHWEKEVWSENPAVHPADVSPADTVLRADGQTYTHADLLDAAVAVVDEYGIGVGDEVVVRDSFARPSVVVSGLLAPILAGSVLVFPDEETVGDVAVGEGPEERRVDLAGVL</sequence>
<protein>
    <submittedName>
        <fullName evidence="1">Acetyl-CoA synthetase</fullName>
    </submittedName>
</protein>
<accession>A0A482TF55</accession>
<name>A0A482TF55_9EURY</name>
<reference evidence="1 2" key="1">
    <citation type="submission" date="2018-12" db="EMBL/GenBank/DDBJ databases">
        <title>Genome analysis provides insights into bioremediation potentialities of Halogeometricum borinquense strain N11.</title>
        <authorList>
            <person name="Najjari A."/>
            <person name="Youssef N."/>
            <person name="Fhoula I."/>
            <person name="Ben Dhia O."/>
            <person name="Mahjoubi M."/>
            <person name="Ouzari H.I."/>
            <person name="Cherif A."/>
        </authorList>
    </citation>
    <scope>NUCLEOTIDE SEQUENCE [LARGE SCALE GENOMIC DNA]</scope>
    <source>
        <strain evidence="1 2">N11</strain>
    </source>
</reference>
<evidence type="ECO:0000313" key="2">
    <source>
        <dbReference type="Proteomes" id="UP000294028"/>
    </source>
</evidence>
<dbReference type="OMA" id="WSENPSF"/>
<organism evidence="1 2">
    <name type="scientific">Halogeometricum borinquense</name>
    <dbReference type="NCBI Taxonomy" id="60847"/>
    <lineage>
        <taxon>Archaea</taxon>
        <taxon>Methanobacteriati</taxon>
        <taxon>Methanobacteriota</taxon>
        <taxon>Stenosarchaea group</taxon>
        <taxon>Halobacteria</taxon>
        <taxon>Halobacteriales</taxon>
        <taxon>Haloferacaceae</taxon>
        <taxon>Halogeometricum</taxon>
    </lineage>
</organism>